<feature type="compositionally biased region" description="Polar residues" evidence="1">
    <location>
        <begin position="139"/>
        <end position="161"/>
    </location>
</feature>
<feature type="compositionally biased region" description="Low complexity" evidence="1">
    <location>
        <begin position="98"/>
        <end position="107"/>
    </location>
</feature>
<evidence type="ECO:0000313" key="3">
    <source>
        <dbReference type="EMBL" id="MED6259304.1"/>
    </source>
</evidence>
<sequence>MRLVWVSFLLFGSITCDPRQEGGPMWWYRASPSQQDPSNPVYQSPSGQVGSIIYANSPGLYSSSTGGADRNPTYGVQHGGHQHSQHAAPGERSPQFAEESWSSSSDTSGEDEPVFSPVDEEDQEYTYKSKSRYNRKQLRFSQFRYTPNRTNCPPATSVSPS</sequence>
<organism evidence="3 4">
    <name type="scientific">Ataeniobius toweri</name>
    <dbReference type="NCBI Taxonomy" id="208326"/>
    <lineage>
        <taxon>Eukaryota</taxon>
        <taxon>Metazoa</taxon>
        <taxon>Chordata</taxon>
        <taxon>Craniata</taxon>
        <taxon>Vertebrata</taxon>
        <taxon>Euteleostomi</taxon>
        <taxon>Actinopterygii</taxon>
        <taxon>Neopterygii</taxon>
        <taxon>Teleostei</taxon>
        <taxon>Neoteleostei</taxon>
        <taxon>Acanthomorphata</taxon>
        <taxon>Ovalentaria</taxon>
        <taxon>Atherinomorphae</taxon>
        <taxon>Cyprinodontiformes</taxon>
        <taxon>Goodeidae</taxon>
        <taxon>Ataeniobius</taxon>
    </lineage>
</organism>
<feature type="compositionally biased region" description="Polar residues" evidence="1">
    <location>
        <begin position="31"/>
        <end position="49"/>
    </location>
</feature>
<feature type="region of interest" description="Disordered" evidence="1">
    <location>
        <begin position="30"/>
        <end position="161"/>
    </location>
</feature>
<keyword evidence="2" id="KW-0732">Signal</keyword>
<dbReference type="EMBL" id="JAHUTI010083059">
    <property type="protein sequence ID" value="MED6259304.1"/>
    <property type="molecule type" value="Genomic_DNA"/>
</dbReference>
<comment type="caution">
    <text evidence="3">The sequence shown here is derived from an EMBL/GenBank/DDBJ whole genome shotgun (WGS) entry which is preliminary data.</text>
</comment>
<feature type="chain" id="PRO_5047102536" evidence="2">
    <location>
        <begin position="17"/>
        <end position="161"/>
    </location>
</feature>
<gene>
    <name evidence="3" type="ORF">ATANTOWER_020610</name>
</gene>
<keyword evidence="4" id="KW-1185">Reference proteome</keyword>
<evidence type="ECO:0000256" key="1">
    <source>
        <dbReference type="SAM" id="MobiDB-lite"/>
    </source>
</evidence>
<dbReference type="Proteomes" id="UP001345963">
    <property type="component" value="Unassembled WGS sequence"/>
</dbReference>
<reference evidence="3 4" key="1">
    <citation type="submission" date="2021-07" db="EMBL/GenBank/DDBJ databases">
        <authorList>
            <person name="Palmer J.M."/>
        </authorList>
    </citation>
    <scope>NUCLEOTIDE SEQUENCE [LARGE SCALE GENOMIC DNA]</scope>
    <source>
        <strain evidence="3 4">AT_MEX2019</strain>
        <tissue evidence="3">Muscle</tissue>
    </source>
</reference>
<feature type="compositionally biased region" description="Acidic residues" evidence="1">
    <location>
        <begin position="108"/>
        <end position="124"/>
    </location>
</feature>
<dbReference type="Pfam" id="PF07117">
    <property type="entry name" value="DUF1373"/>
    <property type="match status" value="1"/>
</dbReference>
<protein>
    <submittedName>
        <fullName evidence="3">Uncharacterized protein</fullName>
    </submittedName>
</protein>
<evidence type="ECO:0000313" key="4">
    <source>
        <dbReference type="Proteomes" id="UP001345963"/>
    </source>
</evidence>
<evidence type="ECO:0000256" key="2">
    <source>
        <dbReference type="SAM" id="SignalP"/>
    </source>
</evidence>
<feature type="compositionally biased region" description="Basic residues" evidence="1">
    <location>
        <begin position="129"/>
        <end position="138"/>
    </location>
</feature>
<dbReference type="InterPro" id="IPR009803">
    <property type="entry name" value="DUF1373"/>
</dbReference>
<name>A0ABU7CBY0_9TELE</name>
<feature type="signal peptide" evidence="2">
    <location>
        <begin position="1"/>
        <end position="16"/>
    </location>
</feature>
<accession>A0ABU7CBY0</accession>
<proteinExistence type="predicted"/>